<accession>A0AB34XVQ7</accession>
<dbReference type="PANTHER" id="PTHR42718">
    <property type="entry name" value="MAJOR FACILITATOR SUPERFAMILY MULTIDRUG TRANSPORTER MFSC"/>
    <property type="match status" value="1"/>
</dbReference>
<proteinExistence type="predicted"/>
<evidence type="ECO:0000256" key="7">
    <source>
        <dbReference type="SAM" id="MobiDB-lite"/>
    </source>
</evidence>
<dbReference type="Gene3D" id="1.20.1720.10">
    <property type="entry name" value="Multidrug resistance protein D"/>
    <property type="match status" value="1"/>
</dbReference>
<feature type="transmembrane region" description="Helical" evidence="8">
    <location>
        <begin position="122"/>
        <end position="141"/>
    </location>
</feature>
<feature type="transmembrane region" description="Helical" evidence="8">
    <location>
        <begin position="368"/>
        <end position="392"/>
    </location>
</feature>
<feature type="compositionally biased region" description="Basic and acidic residues" evidence="7">
    <location>
        <begin position="428"/>
        <end position="440"/>
    </location>
</feature>
<evidence type="ECO:0000259" key="9">
    <source>
        <dbReference type="PROSITE" id="PS50850"/>
    </source>
</evidence>
<feature type="transmembrane region" description="Helical" evidence="8">
    <location>
        <begin position="62"/>
        <end position="84"/>
    </location>
</feature>
<evidence type="ECO:0000256" key="1">
    <source>
        <dbReference type="ARBA" id="ARBA00004651"/>
    </source>
</evidence>
<keyword evidence="2" id="KW-0813">Transport</keyword>
<name>A0AB34XVQ7_9MICO</name>
<dbReference type="Pfam" id="PF07690">
    <property type="entry name" value="MFS_1"/>
    <property type="match status" value="1"/>
</dbReference>
<evidence type="ECO:0000256" key="8">
    <source>
        <dbReference type="SAM" id="Phobius"/>
    </source>
</evidence>
<feature type="domain" description="Major facilitator superfamily (MFS) profile" evidence="9">
    <location>
        <begin position="1"/>
        <end position="423"/>
    </location>
</feature>
<dbReference type="InterPro" id="IPR011701">
    <property type="entry name" value="MFS"/>
</dbReference>
<feature type="region of interest" description="Disordered" evidence="7">
    <location>
        <begin position="419"/>
        <end position="457"/>
    </location>
</feature>
<feature type="transmembrane region" description="Helical" evidence="8">
    <location>
        <begin position="245"/>
        <end position="267"/>
    </location>
</feature>
<dbReference type="Proteomes" id="UP000076612">
    <property type="component" value="Unassembled WGS sequence"/>
</dbReference>
<evidence type="ECO:0000256" key="2">
    <source>
        <dbReference type="ARBA" id="ARBA00022448"/>
    </source>
</evidence>
<keyword evidence="6 8" id="KW-0472">Membrane</keyword>
<feature type="transmembrane region" description="Helical" evidence="8">
    <location>
        <begin position="182"/>
        <end position="203"/>
    </location>
</feature>
<dbReference type="PANTHER" id="PTHR42718:SF47">
    <property type="entry name" value="METHYL VIOLOGEN RESISTANCE PROTEIN SMVA"/>
    <property type="match status" value="1"/>
</dbReference>
<dbReference type="SUPFAM" id="SSF103473">
    <property type="entry name" value="MFS general substrate transporter"/>
    <property type="match status" value="1"/>
</dbReference>
<feature type="transmembrane region" description="Helical" evidence="8">
    <location>
        <begin position="279"/>
        <end position="303"/>
    </location>
</feature>
<sequence>MGILCGALGVSMINTALPAIAEDLGLAAPMRAWIVDVYPLATAVTIVVAARCGDRFGRRRMFVLGTIGYAAAAVLAALSPWPVALIGSRTLMGISGAFVIASVVSTIGALFTGRRLAVANGLWMAVFGLGNSLGPVLGGVLTELWGWRSVLVSSAPLALAAAGLAAACLVETRSEARVRFDALSIVTSSAGVGAVVAGIKLSAADPLPGVLWLAAGLGALVVFVIRQRRLESPLIAVDLFAHRRFSSAALQLFMSAATAAASIYLLSIHLQSELDRSPAAAGMALVPQAVATVAGGLLAPWVALRIGRPAAIVTALVLQALGLAALGITPTASLLPLVLVGLGFGFIGTLATTTLLDSSPRSSAGQVGAIQEIAFALGSGAGVAVFATIALVGDPHGFALALTAAALLTAGSGLLTITPRAGRAPRQHLTDRRHPTERQRATGGRRPTDRRRRDTAG</sequence>
<organism evidence="10 11">
    <name type="scientific">Brevibacterium casei</name>
    <dbReference type="NCBI Taxonomy" id="33889"/>
    <lineage>
        <taxon>Bacteria</taxon>
        <taxon>Bacillati</taxon>
        <taxon>Actinomycetota</taxon>
        <taxon>Actinomycetes</taxon>
        <taxon>Micrococcales</taxon>
        <taxon>Brevibacteriaceae</taxon>
        <taxon>Brevibacterium</taxon>
    </lineage>
</organism>
<dbReference type="InterPro" id="IPR020846">
    <property type="entry name" value="MFS_dom"/>
</dbReference>
<dbReference type="GO" id="GO:0005886">
    <property type="term" value="C:plasma membrane"/>
    <property type="evidence" value="ECO:0007669"/>
    <property type="project" value="UniProtKB-SubCell"/>
</dbReference>
<keyword evidence="3" id="KW-1003">Cell membrane</keyword>
<protein>
    <recommendedName>
        <fullName evidence="9">Major facilitator superfamily (MFS) profile domain-containing protein</fullName>
    </recommendedName>
</protein>
<dbReference type="AlphaFoldDB" id="A0AB34XVQ7"/>
<evidence type="ECO:0000313" key="10">
    <source>
        <dbReference type="EMBL" id="KZE23394.1"/>
    </source>
</evidence>
<feature type="transmembrane region" description="Helical" evidence="8">
    <location>
        <begin position="310"/>
        <end position="328"/>
    </location>
</feature>
<evidence type="ECO:0000313" key="11">
    <source>
        <dbReference type="Proteomes" id="UP000076612"/>
    </source>
</evidence>
<evidence type="ECO:0000256" key="5">
    <source>
        <dbReference type="ARBA" id="ARBA00022989"/>
    </source>
</evidence>
<evidence type="ECO:0000256" key="3">
    <source>
        <dbReference type="ARBA" id="ARBA00022475"/>
    </source>
</evidence>
<dbReference type="EMBL" id="LQQR01000003">
    <property type="protein sequence ID" value="KZE23394.1"/>
    <property type="molecule type" value="Genomic_DNA"/>
</dbReference>
<dbReference type="CDD" id="cd17321">
    <property type="entry name" value="MFS_MMR_MDR_like"/>
    <property type="match status" value="1"/>
</dbReference>
<gene>
    <name evidence="10" type="ORF">AVW13_04055</name>
</gene>
<feature type="transmembrane region" description="Helical" evidence="8">
    <location>
        <begin position="334"/>
        <end position="356"/>
    </location>
</feature>
<keyword evidence="4 8" id="KW-0812">Transmembrane</keyword>
<evidence type="ECO:0000256" key="4">
    <source>
        <dbReference type="ARBA" id="ARBA00022692"/>
    </source>
</evidence>
<dbReference type="InterPro" id="IPR036259">
    <property type="entry name" value="MFS_trans_sf"/>
</dbReference>
<dbReference type="Gene3D" id="1.20.1250.20">
    <property type="entry name" value="MFS general substrate transporter like domains"/>
    <property type="match status" value="1"/>
</dbReference>
<feature type="transmembrane region" description="Helical" evidence="8">
    <location>
        <begin position="31"/>
        <end position="50"/>
    </location>
</feature>
<dbReference type="PROSITE" id="PS50850">
    <property type="entry name" value="MFS"/>
    <property type="match status" value="1"/>
</dbReference>
<dbReference type="PRINTS" id="PR01035">
    <property type="entry name" value="TCRTETA"/>
</dbReference>
<feature type="transmembrane region" description="Helical" evidence="8">
    <location>
        <begin position="90"/>
        <end position="110"/>
    </location>
</feature>
<dbReference type="GO" id="GO:0022857">
    <property type="term" value="F:transmembrane transporter activity"/>
    <property type="evidence" value="ECO:0007669"/>
    <property type="project" value="InterPro"/>
</dbReference>
<comment type="caution">
    <text evidence="10">The sequence shown here is derived from an EMBL/GenBank/DDBJ whole genome shotgun (WGS) entry which is preliminary data.</text>
</comment>
<feature type="transmembrane region" description="Helical" evidence="8">
    <location>
        <begin position="147"/>
        <end position="170"/>
    </location>
</feature>
<dbReference type="InterPro" id="IPR001958">
    <property type="entry name" value="Tet-R_TetA/multi-R_MdtG-like"/>
</dbReference>
<comment type="subcellular location">
    <subcellularLocation>
        <location evidence="1">Cell membrane</location>
        <topology evidence="1">Multi-pass membrane protein</topology>
    </subcellularLocation>
</comment>
<feature type="transmembrane region" description="Helical" evidence="8">
    <location>
        <begin position="209"/>
        <end position="225"/>
    </location>
</feature>
<feature type="transmembrane region" description="Helical" evidence="8">
    <location>
        <begin position="398"/>
        <end position="417"/>
    </location>
</feature>
<evidence type="ECO:0000256" key="6">
    <source>
        <dbReference type="ARBA" id="ARBA00023136"/>
    </source>
</evidence>
<keyword evidence="5 8" id="KW-1133">Transmembrane helix</keyword>
<reference evidence="11" key="1">
    <citation type="submission" date="2016-01" db="EMBL/GenBank/DDBJ databases">
        <title>Draft genome of Chromobacterium sp. F49.</title>
        <authorList>
            <person name="Hong K.W."/>
        </authorList>
    </citation>
    <scope>NUCLEOTIDE SEQUENCE [LARGE SCALE GENOMIC DNA]</scope>
    <source>
        <strain evidence="11">M40</strain>
    </source>
</reference>